<evidence type="ECO:0000313" key="3">
    <source>
        <dbReference type="Proteomes" id="UP000077875"/>
    </source>
</evidence>
<dbReference type="PANTHER" id="PTHR47197">
    <property type="entry name" value="PROTEIN NIRF"/>
    <property type="match status" value="1"/>
</dbReference>
<dbReference type="AlphaFoldDB" id="A0A172YBN0"/>
<dbReference type="KEGG" id="haa:A5892_02780"/>
<dbReference type="InterPro" id="IPR051200">
    <property type="entry name" value="Host-pathogen_enzymatic-act"/>
</dbReference>
<evidence type="ECO:0000256" key="1">
    <source>
        <dbReference type="SAM" id="SignalP"/>
    </source>
</evidence>
<evidence type="ECO:0000313" key="2">
    <source>
        <dbReference type="EMBL" id="ANF56526.1"/>
    </source>
</evidence>
<keyword evidence="1" id="KW-0732">Signal</keyword>
<protein>
    <submittedName>
        <fullName evidence="2">Uncharacterized protein</fullName>
    </submittedName>
</protein>
<dbReference type="EMBL" id="CP015243">
    <property type="protein sequence ID" value="ANF56526.1"/>
    <property type="molecule type" value="Genomic_DNA"/>
</dbReference>
<feature type="chain" id="PRO_5008004564" evidence="1">
    <location>
        <begin position="23"/>
        <end position="440"/>
    </location>
</feature>
<dbReference type="Proteomes" id="UP000077875">
    <property type="component" value="Chromosome"/>
</dbReference>
<reference evidence="2 3" key="1">
    <citation type="submission" date="2016-04" db="EMBL/GenBank/DDBJ databases">
        <title>Complete Genome Sequence of Halotalea alkalilenta IHB B 13600.</title>
        <authorList>
            <person name="Swarnkar M.K."/>
            <person name="Sharma A."/>
            <person name="Kaushal K."/>
            <person name="Soni R."/>
            <person name="Rana S."/>
            <person name="Singh A.K."/>
            <person name="Gulati A."/>
        </authorList>
    </citation>
    <scope>NUCLEOTIDE SEQUENCE [LARGE SCALE GENOMIC DNA]</scope>
    <source>
        <strain evidence="2 3">IHB B 13600</strain>
    </source>
</reference>
<feature type="signal peptide" evidence="1">
    <location>
        <begin position="1"/>
        <end position="22"/>
    </location>
</feature>
<gene>
    <name evidence="2" type="ORF">A5892_02780</name>
</gene>
<proteinExistence type="predicted"/>
<dbReference type="PANTHER" id="PTHR47197:SF3">
    <property type="entry name" value="DIHYDRO-HEME D1 DEHYDROGENASE"/>
    <property type="match status" value="1"/>
</dbReference>
<name>A0A172YBN0_9GAMM</name>
<dbReference type="InterPro" id="IPR015943">
    <property type="entry name" value="WD40/YVTN_repeat-like_dom_sf"/>
</dbReference>
<accession>A0A172YBN0</accession>
<dbReference type="SUPFAM" id="SSF75011">
    <property type="entry name" value="3-carboxy-cis,cis-mucoante lactonizing enzyme"/>
    <property type="match status" value="1"/>
</dbReference>
<dbReference type="Gene3D" id="2.130.10.10">
    <property type="entry name" value="YVTN repeat-like/Quinoprotein amine dehydrogenase"/>
    <property type="match status" value="1"/>
</dbReference>
<organism evidence="2 3">
    <name type="scientific">Halotalea alkalilenta</name>
    <dbReference type="NCBI Taxonomy" id="376489"/>
    <lineage>
        <taxon>Bacteria</taxon>
        <taxon>Pseudomonadati</taxon>
        <taxon>Pseudomonadota</taxon>
        <taxon>Gammaproteobacteria</taxon>
        <taxon>Oceanospirillales</taxon>
        <taxon>Halomonadaceae</taxon>
        <taxon>Halotalea</taxon>
    </lineage>
</organism>
<sequence>MRMTRHWFGLALIVCLHTPASAEGLAINPAIGTLVTISDGDFDASSYYSGLLAPREAGHEDLLSVIRFSDDGYSISRLPVSNSVTASPEVLALSRDGSTAFVVERLGQRGPGMTRVAELPPGRMLTAIDLSDPSQPRQADSIALEASPEALALHPAGDRIAVVSNTPTASTIQVVSYADGHFTEPARFDVAELGIHGDADQPRGGVTLSNIHWHPSGRALAVNVNTQDRVAFFTVTEGEHGIELHTWGEPVAVGRDPFVGRFSPDGRFYLTSDWGRDLTATSLEGRIPDQASSISVIRLAEAGDRHQRIASVATAPNAEGLAISPDGRLVATVNMQGTVFAPDSPRFQRDASVTLLRFDPTSGELEKLADYPFEGVLPEGGSFSPDGRHFFATVFQGHADEPPNAGLEVFRIDDDQRPALQRIGRIPLPHGVHHVEAGAR</sequence>
<keyword evidence="3" id="KW-1185">Reference proteome</keyword>